<accession>A0A1F8CQX6</accession>
<evidence type="ECO:0008006" key="3">
    <source>
        <dbReference type="Google" id="ProtNLM"/>
    </source>
</evidence>
<name>A0A1F8CQX6_9BACT</name>
<reference evidence="1 2" key="1">
    <citation type="journal article" date="2016" name="Nat. Commun.">
        <title>Thousands of microbial genomes shed light on interconnected biogeochemical processes in an aquifer system.</title>
        <authorList>
            <person name="Anantharaman K."/>
            <person name="Brown C.T."/>
            <person name="Hug L.A."/>
            <person name="Sharon I."/>
            <person name="Castelle C.J."/>
            <person name="Probst A.J."/>
            <person name="Thomas B.C."/>
            <person name="Singh A."/>
            <person name="Wilkins M.J."/>
            <person name="Karaoz U."/>
            <person name="Brodie E.L."/>
            <person name="Williams K.H."/>
            <person name="Hubbard S.S."/>
            <person name="Banfield J.F."/>
        </authorList>
    </citation>
    <scope>NUCLEOTIDE SEQUENCE [LARGE SCALE GENOMIC DNA]</scope>
</reference>
<protein>
    <recommendedName>
        <fullName evidence="3">Phosphoglycerate mutase</fullName>
    </recommendedName>
</protein>
<proteinExistence type="predicted"/>
<dbReference type="SUPFAM" id="SSF53254">
    <property type="entry name" value="Phosphoglycerate mutase-like"/>
    <property type="match status" value="1"/>
</dbReference>
<gene>
    <name evidence="1" type="ORF">A2382_04065</name>
</gene>
<dbReference type="InterPro" id="IPR029033">
    <property type="entry name" value="His_PPase_superfam"/>
</dbReference>
<sequence>MKQVTFIRHAKLEKEFSDYSKLPYNIFCDLAKGSIQPSIDSVEARRNLEKINQKIDFQKFDKIFSANSKRAQQTAVLIANTYHISIVEYLNELSELHFDPAQLITESEFKDTGLKTVREKFQRLILGQDSKTNVKMINTKLKMINEILLKEKSQKILCITHGFFMHFIKLYFDKTTDLNQKEILNIDISNPFKNLEGFTISLLEK</sequence>
<dbReference type="Proteomes" id="UP000178999">
    <property type="component" value="Unassembled WGS sequence"/>
</dbReference>
<dbReference type="EMBL" id="MGHY01000030">
    <property type="protein sequence ID" value="OGM78714.1"/>
    <property type="molecule type" value="Genomic_DNA"/>
</dbReference>
<dbReference type="InterPro" id="IPR013078">
    <property type="entry name" value="His_Pase_superF_clade-1"/>
</dbReference>
<comment type="caution">
    <text evidence="1">The sequence shown here is derived from an EMBL/GenBank/DDBJ whole genome shotgun (WGS) entry which is preliminary data.</text>
</comment>
<dbReference type="Gene3D" id="3.40.50.1240">
    <property type="entry name" value="Phosphoglycerate mutase-like"/>
    <property type="match status" value="1"/>
</dbReference>
<organism evidence="1 2">
    <name type="scientific">Candidatus Woesebacteria bacterium RIFOXYB1_FULL_38_16</name>
    <dbReference type="NCBI Taxonomy" id="1802538"/>
    <lineage>
        <taxon>Bacteria</taxon>
        <taxon>Candidatus Woeseibacteriota</taxon>
    </lineage>
</organism>
<evidence type="ECO:0000313" key="2">
    <source>
        <dbReference type="Proteomes" id="UP000178999"/>
    </source>
</evidence>
<evidence type="ECO:0000313" key="1">
    <source>
        <dbReference type="EMBL" id="OGM78714.1"/>
    </source>
</evidence>
<dbReference type="STRING" id="1802538.A2382_04065"/>
<dbReference type="Pfam" id="PF00300">
    <property type="entry name" value="His_Phos_1"/>
    <property type="match status" value="1"/>
</dbReference>
<dbReference type="AlphaFoldDB" id="A0A1F8CQX6"/>